<comment type="caution">
    <text evidence="1">The sequence shown here is derived from an EMBL/GenBank/DDBJ whole genome shotgun (WGS) entry which is preliminary data.</text>
</comment>
<accession>A0A918NWC1</accession>
<evidence type="ECO:0000313" key="2">
    <source>
        <dbReference type="Proteomes" id="UP000645555"/>
    </source>
</evidence>
<keyword evidence="2" id="KW-1185">Reference proteome</keyword>
<reference evidence="1" key="1">
    <citation type="journal article" date="2014" name="Int. J. Syst. Evol. Microbiol.">
        <title>Complete genome sequence of Corynebacterium casei LMG S-19264T (=DSM 44701T), isolated from a smear-ripened cheese.</title>
        <authorList>
            <consortium name="US DOE Joint Genome Institute (JGI-PGF)"/>
            <person name="Walter F."/>
            <person name="Albersmeier A."/>
            <person name="Kalinowski J."/>
            <person name="Ruckert C."/>
        </authorList>
    </citation>
    <scope>NUCLEOTIDE SEQUENCE</scope>
    <source>
        <strain evidence="1">JCM 4956</strain>
    </source>
</reference>
<dbReference type="Proteomes" id="UP000645555">
    <property type="component" value="Unassembled WGS sequence"/>
</dbReference>
<sequence>MSEIPETPVVPDLTAVFQAPPVTLLARADAVQLGDVIDTIDGPVRVREIVQRQHTYDLAGDPPGHVIRYRTLRRGGPEDVPPLHRRRLARTMQIRVRRSVQKFGRLTGHTKKIASHNPVKRGWYTDPGGYDAACSCGWKHPDVHASRDGAAGGWLRHKAGQLSEAAYADNPALLWLWTAETTHPSLPPLPWHFKKVVSRGTVGCEVGDGIAFADLDMLTVARARTVMGAWQAVFDVDPEGTYEDYRPGPVDTLDGARPGWTTLRLSGTGIRTRIILDARIDDPDSGPT</sequence>
<name>A0A918NWC1_9ACTN</name>
<reference evidence="1" key="2">
    <citation type="submission" date="2020-09" db="EMBL/GenBank/DDBJ databases">
        <authorList>
            <person name="Sun Q."/>
            <person name="Ohkuma M."/>
        </authorList>
    </citation>
    <scope>NUCLEOTIDE SEQUENCE</scope>
    <source>
        <strain evidence="1">JCM 4956</strain>
    </source>
</reference>
<organism evidence="1 2">
    <name type="scientific">Streptomyces fructofermentans</name>
    <dbReference type="NCBI Taxonomy" id="152141"/>
    <lineage>
        <taxon>Bacteria</taxon>
        <taxon>Bacillati</taxon>
        <taxon>Actinomycetota</taxon>
        <taxon>Actinomycetes</taxon>
        <taxon>Kitasatosporales</taxon>
        <taxon>Streptomycetaceae</taxon>
        <taxon>Streptomyces</taxon>
    </lineage>
</organism>
<dbReference type="EMBL" id="BMWD01000057">
    <property type="protein sequence ID" value="GGX99044.1"/>
    <property type="molecule type" value="Genomic_DNA"/>
</dbReference>
<evidence type="ECO:0000313" key="1">
    <source>
        <dbReference type="EMBL" id="GGX99044.1"/>
    </source>
</evidence>
<gene>
    <name evidence="1" type="ORF">GCM10010515_76500</name>
</gene>
<protein>
    <submittedName>
        <fullName evidence="1">Uncharacterized protein</fullName>
    </submittedName>
</protein>
<dbReference type="AlphaFoldDB" id="A0A918NWC1"/>
<dbReference type="RefSeq" id="WP_190040260.1">
    <property type="nucleotide sequence ID" value="NZ_BMWD01000057.1"/>
</dbReference>
<proteinExistence type="predicted"/>